<organism evidence="2 3">
    <name type="scientific">Anaerobaca lacustris</name>
    <dbReference type="NCBI Taxonomy" id="3044600"/>
    <lineage>
        <taxon>Bacteria</taxon>
        <taxon>Pseudomonadati</taxon>
        <taxon>Planctomycetota</taxon>
        <taxon>Phycisphaerae</taxon>
        <taxon>Sedimentisphaerales</taxon>
        <taxon>Anaerobacaceae</taxon>
        <taxon>Anaerobaca</taxon>
    </lineage>
</organism>
<dbReference type="GO" id="GO:0032259">
    <property type="term" value="P:methylation"/>
    <property type="evidence" value="ECO:0007669"/>
    <property type="project" value="UniProtKB-KW"/>
</dbReference>
<evidence type="ECO:0000313" key="3">
    <source>
        <dbReference type="Proteomes" id="UP001431776"/>
    </source>
</evidence>
<dbReference type="Proteomes" id="UP001431776">
    <property type="component" value="Unassembled WGS sequence"/>
</dbReference>
<name>A0AAW6TZH8_9BACT</name>
<sequence>MNQTTFYDHFHQDRPTGAGAWVASRFCRRILEFANLKAGDKVLEIGPGRGAFADLCLERSISYTAIEPNPHLAEALEKRGARVVRALVPPLPEMDERFDCAVMINVLEHMSDVKEALAIAEQVRECLAPNGRFVVCSPDYLNLRWHFFNSDFSHGYVTTQRRLSQLLISAGYNTCRSTYLSGPLAGLGGLLTSAVAGRLPFGTLHAWFPKSRLLMKLYKIQLTFSRKVLIAGASES</sequence>
<reference evidence="2" key="1">
    <citation type="submission" date="2023-05" db="EMBL/GenBank/DDBJ databases">
        <title>Anaerotaeda fermentans gen. nov., sp. nov., a novel anaerobic planctomycete of the new family within the order Sedimentisphaerales isolated from Taman Peninsula, Russia.</title>
        <authorList>
            <person name="Khomyakova M.A."/>
            <person name="Merkel A.Y."/>
            <person name="Slobodkin A.I."/>
        </authorList>
    </citation>
    <scope>NUCLEOTIDE SEQUENCE</scope>
    <source>
        <strain evidence="2">M17dextr</strain>
    </source>
</reference>
<dbReference type="RefSeq" id="WP_349245398.1">
    <property type="nucleotide sequence ID" value="NZ_JASCXX010000015.1"/>
</dbReference>
<evidence type="ECO:0000256" key="1">
    <source>
        <dbReference type="ARBA" id="ARBA00022679"/>
    </source>
</evidence>
<dbReference type="PANTHER" id="PTHR43861:SF3">
    <property type="entry name" value="PUTATIVE (AFU_ORTHOLOGUE AFUA_2G14390)-RELATED"/>
    <property type="match status" value="1"/>
</dbReference>
<dbReference type="AlphaFoldDB" id="A0AAW6TZH8"/>
<dbReference type="EC" id="2.1.1.-" evidence="2"/>
<protein>
    <submittedName>
        <fullName evidence="2">Class I SAM-dependent methyltransferase</fullName>
        <ecNumber evidence="2">2.1.1.-</ecNumber>
    </submittedName>
</protein>
<keyword evidence="1 2" id="KW-0808">Transferase</keyword>
<proteinExistence type="predicted"/>
<dbReference type="SUPFAM" id="SSF53335">
    <property type="entry name" value="S-adenosyl-L-methionine-dependent methyltransferases"/>
    <property type="match status" value="1"/>
</dbReference>
<dbReference type="Pfam" id="PF13489">
    <property type="entry name" value="Methyltransf_23"/>
    <property type="match status" value="1"/>
</dbReference>
<evidence type="ECO:0000313" key="2">
    <source>
        <dbReference type="EMBL" id="MDI6449990.1"/>
    </source>
</evidence>
<gene>
    <name evidence="2" type="ORF">QJ522_13105</name>
</gene>
<comment type="caution">
    <text evidence="2">The sequence shown here is derived from an EMBL/GenBank/DDBJ whole genome shotgun (WGS) entry which is preliminary data.</text>
</comment>
<keyword evidence="3" id="KW-1185">Reference proteome</keyword>
<keyword evidence="2" id="KW-0489">Methyltransferase</keyword>
<dbReference type="PANTHER" id="PTHR43861">
    <property type="entry name" value="TRANS-ACONITATE 2-METHYLTRANSFERASE-RELATED"/>
    <property type="match status" value="1"/>
</dbReference>
<dbReference type="GO" id="GO:0008168">
    <property type="term" value="F:methyltransferase activity"/>
    <property type="evidence" value="ECO:0007669"/>
    <property type="project" value="UniProtKB-KW"/>
</dbReference>
<dbReference type="InterPro" id="IPR029063">
    <property type="entry name" value="SAM-dependent_MTases_sf"/>
</dbReference>
<dbReference type="EMBL" id="JASCXX010000015">
    <property type="protein sequence ID" value="MDI6449990.1"/>
    <property type="molecule type" value="Genomic_DNA"/>
</dbReference>
<dbReference type="CDD" id="cd02440">
    <property type="entry name" value="AdoMet_MTases"/>
    <property type="match status" value="1"/>
</dbReference>
<accession>A0AAW6TZH8</accession>
<dbReference type="Gene3D" id="3.40.50.150">
    <property type="entry name" value="Vaccinia Virus protein VP39"/>
    <property type="match status" value="1"/>
</dbReference>